<dbReference type="RefSeq" id="WP_118919242.1">
    <property type="nucleotide sequence ID" value="NZ_QWEG01000002.1"/>
</dbReference>
<evidence type="ECO:0000256" key="1">
    <source>
        <dbReference type="SAM" id="Phobius"/>
    </source>
</evidence>
<reference evidence="3 4" key="1">
    <citation type="journal article" date="2017" name="Int. J. Syst. Evol. Microbiol.">
        <title>Bacillus notoginsengisoli sp. nov., a novel bacterium isolated from the rhizosphere of Panax notoginseng.</title>
        <authorList>
            <person name="Zhang M.Y."/>
            <person name="Cheng J."/>
            <person name="Cai Y."/>
            <person name="Zhang T.Y."/>
            <person name="Wu Y.Y."/>
            <person name="Manikprabhu D."/>
            <person name="Li W.J."/>
            <person name="Zhang Y.X."/>
        </authorList>
    </citation>
    <scope>NUCLEOTIDE SEQUENCE [LARGE SCALE GENOMIC DNA]</scope>
    <source>
        <strain evidence="3 4">JCM 30743</strain>
    </source>
</reference>
<keyword evidence="4" id="KW-1185">Reference proteome</keyword>
<organism evidence="3 4">
    <name type="scientific">Neobacillus notoginsengisoli</name>
    <dbReference type="NCBI Taxonomy" id="1578198"/>
    <lineage>
        <taxon>Bacteria</taxon>
        <taxon>Bacillati</taxon>
        <taxon>Bacillota</taxon>
        <taxon>Bacilli</taxon>
        <taxon>Bacillales</taxon>
        <taxon>Bacillaceae</taxon>
        <taxon>Neobacillus</taxon>
    </lineage>
</organism>
<keyword evidence="1" id="KW-0472">Membrane</keyword>
<dbReference type="EMBL" id="QWEG01000002">
    <property type="protein sequence ID" value="RHW42545.1"/>
    <property type="molecule type" value="Genomic_DNA"/>
</dbReference>
<proteinExistence type="predicted"/>
<protein>
    <recommendedName>
        <fullName evidence="2">Putative Flp pilus-assembly TadG-like N-terminal domain-containing protein</fullName>
    </recommendedName>
</protein>
<sequence>MKNVLGNIGKKLKKEDGNVLVMVAVSLVMLLGFTALAIDGGRLYFEKSNLQKALDAAVLAGAQDLLKGETNAKATAIDIALKNGVTLINDDFDTGPNHIKATKTRDKTLFFAKVLGINNAKVNASSKAQLKGGLKKKKGVVPLGIKEDQYKEGVNYPLKSSESVKGNFGYLDLVGDTRNLKEQIIGGAELEVSQKFAWTNPGEKWGQVTQGFESRISNDNGIEKCQSYETADDSCQRVIIVPLVKEVVLSGKTQVEIVGFAAFYITRVENDKGDKIVEGKFIKTYTVGEFGGEEDYGIYKASLVE</sequence>
<name>A0A417YY13_9BACI</name>
<feature type="transmembrane region" description="Helical" evidence="1">
    <location>
        <begin position="20"/>
        <end position="38"/>
    </location>
</feature>
<accession>A0A417YY13</accession>
<dbReference type="Proteomes" id="UP000284416">
    <property type="component" value="Unassembled WGS sequence"/>
</dbReference>
<dbReference type="Pfam" id="PF13400">
    <property type="entry name" value="Tad"/>
    <property type="match status" value="1"/>
</dbReference>
<gene>
    <name evidence="3" type="ORF">D1B31_02800</name>
</gene>
<evidence type="ECO:0000313" key="4">
    <source>
        <dbReference type="Proteomes" id="UP000284416"/>
    </source>
</evidence>
<evidence type="ECO:0000259" key="2">
    <source>
        <dbReference type="Pfam" id="PF13400"/>
    </source>
</evidence>
<keyword evidence="1" id="KW-1133">Transmembrane helix</keyword>
<dbReference type="AlphaFoldDB" id="A0A417YY13"/>
<keyword evidence="1" id="KW-0812">Transmembrane</keyword>
<feature type="domain" description="Putative Flp pilus-assembly TadG-like N-terminal" evidence="2">
    <location>
        <begin position="17"/>
        <end position="64"/>
    </location>
</feature>
<comment type="caution">
    <text evidence="3">The sequence shown here is derived from an EMBL/GenBank/DDBJ whole genome shotgun (WGS) entry which is preliminary data.</text>
</comment>
<dbReference type="OrthoDB" id="2830515at2"/>
<evidence type="ECO:0000313" key="3">
    <source>
        <dbReference type="EMBL" id="RHW42545.1"/>
    </source>
</evidence>
<dbReference type="InterPro" id="IPR028087">
    <property type="entry name" value="Tad_N"/>
</dbReference>